<evidence type="ECO:0000256" key="1">
    <source>
        <dbReference type="SAM" id="MobiDB-lite"/>
    </source>
</evidence>
<dbReference type="AlphaFoldDB" id="A0A2P6MJS7"/>
<reference evidence="2 3" key="1">
    <citation type="submission" date="2018-03" db="EMBL/GenBank/DDBJ databases">
        <title>Bacillus urumqiensis sp. nov., a moderately haloalkaliphilic bacterium isolated from a salt lake.</title>
        <authorList>
            <person name="Zhao B."/>
            <person name="Liao Z."/>
        </authorList>
    </citation>
    <scope>NUCLEOTIDE SEQUENCE [LARGE SCALE GENOMIC DNA]</scope>
    <source>
        <strain evidence="2 3">BZ-SZ-XJ18</strain>
    </source>
</reference>
<gene>
    <name evidence="2" type="ORF">C6I21_04145</name>
</gene>
<evidence type="ECO:0000313" key="2">
    <source>
        <dbReference type="EMBL" id="PRO66542.1"/>
    </source>
</evidence>
<evidence type="ECO:0000313" key="3">
    <source>
        <dbReference type="Proteomes" id="UP000243650"/>
    </source>
</evidence>
<dbReference type="RefSeq" id="WP_105958179.1">
    <property type="nucleotide sequence ID" value="NZ_PVNS01000003.1"/>
</dbReference>
<dbReference type="Pfam" id="PF13826">
    <property type="entry name" value="Monooxy_af470-like"/>
    <property type="match status" value="1"/>
</dbReference>
<dbReference type="EMBL" id="PVNS01000003">
    <property type="protein sequence ID" value="PRO66542.1"/>
    <property type="molecule type" value="Genomic_DNA"/>
</dbReference>
<protein>
    <submittedName>
        <fullName evidence="2">DUF4188 domain-containing protein</fullName>
    </submittedName>
</protein>
<dbReference type="OrthoDB" id="7566033at2"/>
<proteinExistence type="predicted"/>
<organism evidence="2 3">
    <name type="scientific">Alkalicoccus urumqiensis</name>
    <name type="common">Bacillus urumqiensis</name>
    <dbReference type="NCBI Taxonomy" id="1548213"/>
    <lineage>
        <taxon>Bacteria</taxon>
        <taxon>Bacillati</taxon>
        <taxon>Bacillota</taxon>
        <taxon>Bacilli</taxon>
        <taxon>Bacillales</taxon>
        <taxon>Bacillaceae</taxon>
        <taxon>Alkalicoccus</taxon>
    </lineage>
</organism>
<keyword evidence="3" id="KW-1185">Reference proteome</keyword>
<dbReference type="InterPro" id="IPR025444">
    <property type="entry name" value="Monooxy_af470"/>
</dbReference>
<feature type="region of interest" description="Disordered" evidence="1">
    <location>
        <begin position="138"/>
        <end position="162"/>
    </location>
</feature>
<name>A0A2P6MJS7_ALKUR</name>
<feature type="compositionally biased region" description="Basic and acidic residues" evidence="1">
    <location>
        <begin position="143"/>
        <end position="162"/>
    </location>
</feature>
<accession>A0A2P6MJS7</accession>
<dbReference type="Proteomes" id="UP000243650">
    <property type="component" value="Unassembled WGS sequence"/>
</dbReference>
<comment type="caution">
    <text evidence="2">The sequence shown here is derived from an EMBL/GenBank/DDBJ whole genome shotgun (WGS) entry which is preliminary data.</text>
</comment>
<sequence>MGVKIYRGRRTAADGQPVTLFIIGMRINKLRQFRAWFPVFKAMPDMLRELYTKKEYGFLSHEMMIGWRSITLIQYWRSTEELLDYAHHGKHLKAWQEYYRTSAASGAVGIFHETYEVTRRESIYNNMPALGLGKAVGHAPVKTGRERAQERLDQSTEEKTDA</sequence>